<dbReference type="GO" id="GO:0055052">
    <property type="term" value="C:ATP-binding cassette (ABC) transporter complex, substrate-binding subunit-containing"/>
    <property type="evidence" value="ECO:0007669"/>
    <property type="project" value="TreeGrafter"/>
</dbReference>
<evidence type="ECO:0000256" key="3">
    <source>
        <dbReference type="ARBA" id="ARBA00022729"/>
    </source>
</evidence>
<keyword evidence="2" id="KW-0813">Transport</keyword>
<dbReference type="GO" id="GO:0042956">
    <property type="term" value="P:maltodextrin transmembrane transport"/>
    <property type="evidence" value="ECO:0007669"/>
    <property type="project" value="TreeGrafter"/>
</dbReference>
<evidence type="ECO:0000256" key="1">
    <source>
        <dbReference type="ARBA" id="ARBA00008520"/>
    </source>
</evidence>
<dbReference type="Gene3D" id="3.40.190.10">
    <property type="entry name" value="Periplasmic binding protein-like II"/>
    <property type="match status" value="2"/>
</dbReference>
<comment type="caution">
    <text evidence="5">The sequence shown here is derived from an EMBL/GenBank/DDBJ whole genome shotgun (WGS) entry which is preliminary data.</text>
</comment>
<protein>
    <submittedName>
        <fullName evidence="5">Carbohydrate ABC transporter substrate-binding protein (CUT1 family)</fullName>
    </submittedName>
</protein>
<dbReference type="GO" id="GO:0015768">
    <property type="term" value="P:maltose transport"/>
    <property type="evidence" value="ECO:0007669"/>
    <property type="project" value="TreeGrafter"/>
</dbReference>
<dbReference type="PANTHER" id="PTHR30061">
    <property type="entry name" value="MALTOSE-BINDING PERIPLASMIC PROTEIN"/>
    <property type="match status" value="1"/>
</dbReference>
<accession>A0A4R6TUJ5</accession>
<feature type="chain" id="PRO_5020319428" evidence="4">
    <location>
        <begin position="24"/>
        <end position="431"/>
    </location>
</feature>
<dbReference type="RefSeq" id="WP_133581254.1">
    <property type="nucleotide sequence ID" value="NZ_SNYJ01000013.1"/>
</dbReference>
<keyword evidence="6" id="KW-1185">Reference proteome</keyword>
<dbReference type="CDD" id="cd14748">
    <property type="entry name" value="PBP2_UgpB"/>
    <property type="match status" value="1"/>
</dbReference>
<evidence type="ECO:0000313" key="5">
    <source>
        <dbReference type="EMBL" id="TDQ37408.1"/>
    </source>
</evidence>
<dbReference type="PANTHER" id="PTHR30061:SF50">
    <property type="entry name" value="MALTOSE_MALTODEXTRIN-BINDING PERIPLASMIC PROTEIN"/>
    <property type="match status" value="1"/>
</dbReference>
<evidence type="ECO:0000256" key="4">
    <source>
        <dbReference type="SAM" id="SignalP"/>
    </source>
</evidence>
<dbReference type="AlphaFoldDB" id="A0A4R6TUJ5"/>
<dbReference type="OrthoDB" id="9795467at2"/>
<name>A0A4R6TUJ5_9BACI</name>
<dbReference type="Proteomes" id="UP000295632">
    <property type="component" value="Unassembled WGS sequence"/>
</dbReference>
<gene>
    <name evidence="5" type="ORF">EV213_11342</name>
</gene>
<evidence type="ECO:0000256" key="2">
    <source>
        <dbReference type="ARBA" id="ARBA00022448"/>
    </source>
</evidence>
<dbReference type="EMBL" id="SNYJ01000013">
    <property type="protein sequence ID" value="TDQ37408.1"/>
    <property type="molecule type" value="Genomic_DNA"/>
</dbReference>
<dbReference type="InterPro" id="IPR006059">
    <property type="entry name" value="SBP"/>
</dbReference>
<reference evidence="5 6" key="1">
    <citation type="submission" date="2019-03" db="EMBL/GenBank/DDBJ databases">
        <title>Genomic Encyclopedia of Type Strains, Phase IV (KMG-IV): sequencing the most valuable type-strain genomes for metagenomic binning, comparative biology and taxonomic classification.</title>
        <authorList>
            <person name="Goeker M."/>
        </authorList>
    </citation>
    <scope>NUCLEOTIDE SEQUENCE [LARGE SCALE GENOMIC DNA]</scope>
    <source>
        <strain evidence="5 6">DSM 28697</strain>
    </source>
</reference>
<dbReference type="SUPFAM" id="SSF53850">
    <property type="entry name" value="Periplasmic binding protein-like II"/>
    <property type="match status" value="1"/>
</dbReference>
<feature type="signal peptide" evidence="4">
    <location>
        <begin position="1"/>
        <end position="23"/>
    </location>
</feature>
<dbReference type="GO" id="GO:1901982">
    <property type="term" value="F:maltose binding"/>
    <property type="evidence" value="ECO:0007669"/>
    <property type="project" value="TreeGrafter"/>
</dbReference>
<sequence>MRLARILIVFTICLGLSGCNVLAQVDYPDDVITFWHANTGVGLEATNAVVDAFNESQDEYTVKPMYSASSTGHDEKLLAAVAGGNPPDIMRFDRFMIGAWAAEGALTDLTELAERDGVLERPYYPFAIEEATYQDKLYGLPISVDSRLVFYNKDHFKAAGLDLNDLPKTLDELEEAADVLTKKTGNRFDQIGFIPWYDQGSLYTWGWSFGGQFVDPETGKVTANDEEIVAALQWLVDYGDKYGVEEMTGFVDSQGSNAMDPFLSGQLSMTVSGPWKVPQIRKFAPDLNYGVFPIPTPDGSDPITWSGGFSMVVPKGAQNVDGAWEFAKYFSSQEGQEIFSGIIGDFAVMDSANEALGYTDDPILGEFIDILPDAKYRPVLPEGALLWNELVSAIDHATRHNGTPQEILDDVTNYVNQKMERKNLLQGEGES</sequence>
<organism evidence="5 6">
    <name type="scientific">Aureibacillus halotolerans</name>
    <dbReference type="NCBI Taxonomy" id="1508390"/>
    <lineage>
        <taxon>Bacteria</taxon>
        <taxon>Bacillati</taxon>
        <taxon>Bacillota</taxon>
        <taxon>Bacilli</taxon>
        <taxon>Bacillales</taxon>
        <taxon>Bacillaceae</taxon>
        <taxon>Aureibacillus</taxon>
    </lineage>
</organism>
<comment type="similarity">
    <text evidence="1">Belongs to the bacterial solute-binding protein 1 family.</text>
</comment>
<proteinExistence type="inferred from homology"/>
<dbReference type="Pfam" id="PF01547">
    <property type="entry name" value="SBP_bac_1"/>
    <property type="match status" value="1"/>
</dbReference>
<keyword evidence="3 4" id="KW-0732">Signal</keyword>
<evidence type="ECO:0000313" key="6">
    <source>
        <dbReference type="Proteomes" id="UP000295632"/>
    </source>
</evidence>
<dbReference type="PROSITE" id="PS51257">
    <property type="entry name" value="PROKAR_LIPOPROTEIN"/>
    <property type="match status" value="1"/>
</dbReference>